<dbReference type="RefSeq" id="XP_056574888.1">
    <property type="nucleotide sequence ID" value="XM_056729073.1"/>
</dbReference>
<proteinExistence type="predicted"/>
<name>A0A9W9UVY2_9EURO</name>
<feature type="transmembrane region" description="Helical" evidence="2">
    <location>
        <begin position="20"/>
        <end position="38"/>
    </location>
</feature>
<reference evidence="3" key="1">
    <citation type="submission" date="2022-12" db="EMBL/GenBank/DDBJ databases">
        <authorList>
            <person name="Petersen C."/>
        </authorList>
    </citation>
    <scope>NUCLEOTIDE SEQUENCE</scope>
    <source>
        <strain evidence="3">IBT 3081</strain>
    </source>
</reference>
<evidence type="ECO:0000313" key="3">
    <source>
        <dbReference type="EMBL" id="KAJ5356741.1"/>
    </source>
</evidence>
<evidence type="ECO:0000256" key="1">
    <source>
        <dbReference type="SAM" id="MobiDB-lite"/>
    </source>
</evidence>
<keyword evidence="2" id="KW-0812">Transmembrane</keyword>
<accession>A0A9W9UVY2</accession>
<evidence type="ECO:0000256" key="2">
    <source>
        <dbReference type="SAM" id="Phobius"/>
    </source>
</evidence>
<keyword evidence="4" id="KW-1185">Reference proteome</keyword>
<organism evidence="3 4">
    <name type="scientific">Penicillium concentricum</name>
    <dbReference type="NCBI Taxonomy" id="293559"/>
    <lineage>
        <taxon>Eukaryota</taxon>
        <taxon>Fungi</taxon>
        <taxon>Dikarya</taxon>
        <taxon>Ascomycota</taxon>
        <taxon>Pezizomycotina</taxon>
        <taxon>Eurotiomycetes</taxon>
        <taxon>Eurotiomycetidae</taxon>
        <taxon>Eurotiales</taxon>
        <taxon>Aspergillaceae</taxon>
        <taxon>Penicillium</taxon>
    </lineage>
</organism>
<keyword evidence="2" id="KW-0472">Membrane</keyword>
<dbReference type="Proteomes" id="UP001147752">
    <property type="component" value="Unassembled WGS sequence"/>
</dbReference>
<keyword evidence="2" id="KW-1133">Transmembrane helix</keyword>
<dbReference type="AlphaFoldDB" id="A0A9W9UVY2"/>
<dbReference type="OrthoDB" id="3436553at2759"/>
<reference evidence="3" key="2">
    <citation type="journal article" date="2023" name="IMA Fungus">
        <title>Comparative genomic study of the Penicillium genus elucidates a diverse pangenome and 15 lateral gene transfer events.</title>
        <authorList>
            <person name="Petersen C."/>
            <person name="Sorensen T."/>
            <person name="Nielsen M.R."/>
            <person name="Sondergaard T.E."/>
            <person name="Sorensen J.L."/>
            <person name="Fitzpatrick D.A."/>
            <person name="Frisvad J.C."/>
            <person name="Nielsen K.L."/>
        </authorList>
    </citation>
    <scope>NUCLEOTIDE SEQUENCE</scope>
    <source>
        <strain evidence="3">IBT 3081</strain>
    </source>
</reference>
<sequence>MDEYPPYTPMPSLRHELGLMFGFLSLFVVAMGAYIALWRGELSNFFSYISISPKFTPPIPLRHDQIIIKPTLFYSPNNQPPVSQTRLHAQDLARRKAYRDKTPSQPPLGTTTSVTAGLAQSPKDADPNAAVQEKMLDRIGIPENRAELPVHGMEMYANGKWNARTQLIRCPFSRGTPLSPVTPASPLGSGVAGAVGSVSPVGGGIVLESFVGVALDGRSFGQKLSDDGFRSASPARRFGGKSGPPVEIGPAPSRE</sequence>
<feature type="region of interest" description="Disordered" evidence="1">
    <location>
        <begin position="223"/>
        <end position="255"/>
    </location>
</feature>
<gene>
    <name evidence="3" type="ORF">N7517_011350</name>
</gene>
<protein>
    <submittedName>
        <fullName evidence="3">Uncharacterized protein</fullName>
    </submittedName>
</protein>
<feature type="region of interest" description="Disordered" evidence="1">
    <location>
        <begin position="96"/>
        <end position="125"/>
    </location>
</feature>
<dbReference type="EMBL" id="JAPZBT010000006">
    <property type="protein sequence ID" value="KAJ5356741.1"/>
    <property type="molecule type" value="Genomic_DNA"/>
</dbReference>
<dbReference type="GeneID" id="81468256"/>
<comment type="caution">
    <text evidence="3">The sequence shown here is derived from an EMBL/GenBank/DDBJ whole genome shotgun (WGS) entry which is preliminary data.</text>
</comment>
<evidence type="ECO:0000313" key="4">
    <source>
        <dbReference type="Proteomes" id="UP001147752"/>
    </source>
</evidence>